<dbReference type="GO" id="GO:0006487">
    <property type="term" value="P:protein N-linked glycosylation"/>
    <property type="evidence" value="ECO:0007669"/>
    <property type="project" value="TreeGrafter"/>
</dbReference>
<dbReference type="PANTHER" id="PTHR31121">
    <property type="entry name" value="ALPHA-1,2 MANNOSYLTRANSFERASE KTR1"/>
    <property type="match status" value="1"/>
</dbReference>
<gene>
    <name evidence="3" type="ORF">B0H16DRAFT_58762</name>
</gene>
<evidence type="ECO:0000313" key="4">
    <source>
        <dbReference type="Proteomes" id="UP001215598"/>
    </source>
</evidence>
<proteinExistence type="inferred from homology"/>
<evidence type="ECO:0000256" key="1">
    <source>
        <dbReference type="ARBA" id="ARBA00007677"/>
    </source>
</evidence>
<accession>A0AAD7IDV9</accession>
<dbReference type="InterPro" id="IPR029044">
    <property type="entry name" value="Nucleotide-diphossugar_trans"/>
</dbReference>
<dbReference type="GO" id="GO:0000032">
    <property type="term" value="P:cell wall mannoprotein biosynthetic process"/>
    <property type="evidence" value="ECO:0007669"/>
    <property type="project" value="TreeGrafter"/>
</dbReference>
<dbReference type="SUPFAM" id="SSF53448">
    <property type="entry name" value="Nucleotide-diphospho-sugar transferases"/>
    <property type="match status" value="1"/>
</dbReference>
<keyword evidence="2" id="KW-0808">Transferase</keyword>
<evidence type="ECO:0000256" key="2">
    <source>
        <dbReference type="ARBA" id="ARBA00022679"/>
    </source>
</evidence>
<dbReference type="GO" id="GO:0005794">
    <property type="term" value="C:Golgi apparatus"/>
    <property type="evidence" value="ECO:0007669"/>
    <property type="project" value="TreeGrafter"/>
</dbReference>
<dbReference type="PANTHER" id="PTHR31121:SF6">
    <property type="entry name" value="ALPHA-1,2 MANNOSYLTRANSFERASE KTR1"/>
    <property type="match status" value="1"/>
</dbReference>
<dbReference type="Proteomes" id="UP001215598">
    <property type="component" value="Unassembled WGS sequence"/>
</dbReference>
<dbReference type="GO" id="GO:0000026">
    <property type="term" value="F:alpha-1,2-mannosyltransferase activity"/>
    <property type="evidence" value="ECO:0007669"/>
    <property type="project" value="TreeGrafter"/>
</dbReference>
<dbReference type="InterPro" id="IPR002685">
    <property type="entry name" value="Glyco_trans_15"/>
</dbReference>
<comment type="caution">
    <text evidence="3">The sequence shown here is derived from an EMBL/GenBank/DDBJ whole genome shotgun (WGS) entry which is preliminary data.</text>
</comment>
<dbReference type="Gene3D" id="3.90.550.10">
    <property type="entry name" value="Spore Coat Polysaccharide Biosynthesis Protein SpsA, Chain A"/>
    <property type="match status" value="1"/>
</dbReference>
<dbReference type="Pfam" id="PF01793">
    <property type="entry name" value="Glyco_transf_15"/>
    <property type="match status" value="1"/>
</dbReference>
<evidence type="ECO:0000313" key="3">
    <source>
        <dbReference type="EMBL" id="KAJ7740108.1"/>
    </source>
</evidence>
<dbReference type="AlphaFoldDB" id="A0AAD7IDV9"/>
<name>A0AAD7IDV9_9AGAR</name>
<comment type="similarity">
    <text evidence="1">Belongs to the glycosyltransferase 15 family.</text>
</comment>
<dbReference type="GO" id="GO:0016020">
    <property type="term" value="C:membrane"/>
    <property type="evidence" value="ECO:0007669"/>
    <property type="project" value="InterPro"/>
</dbReference>
<dbReference type="EMBL" id="JARKIB010000104">
    <property type="protein sequence ID" value="KAJ7740108.1"/>
    <property type="molecule type" value="Genomic_DNA"/>
</dbReference>
<keyword evidence="4" id="KW-1185">Reference proteome</keyword>
<organism evidence="3 4">
    <name type="scientific">Mycena metata</name>
    <dbReference type="NCBI Taxonomy" id="1033252"/>
    <lineage>
        <taxon>Eukaryota</taxon>
        <taxon>Fungi</taxon>
        <taxon>Dikarya</taxon>
        <taxon>Basidiomycota</taxon>
        <taxon>Agaricomycotina</taxon>
        <taxon>Agaricomycetes</taxon>
        <taxon>Agaricomycetidae</taxon>
        <taxon>Agaricales</taxon>
        <taxon>Marasmiineae</taxon>
        <taxon>Mycenaceae</taxon>
        <taxon>Mycena</taxon>
    </lineage>
</organism>
<sequence length="326" mass="36131">MHTAPRYLLVVLAVVISGHYLLSFTTTSYPRFLSSASSHAVNPNAKNTVPMEYYYSQVINSTHTLELANRKRANATFVILARNSDLDSTVRSVREMEDRCNRRHGYPFVLLNDEPFTEEFKRRLNAVASDEVFYGQVPREHWVQPDWVDEDRATKGREQLVADNVIYGGSVSYRNMCRFNWGCVSPSLATRFCLGGVLWTLGGRGLGFVLGLLGGRGCVGSTVGQRAKAGEQGLIPPCAVARALYAALRVQATTHPFPASASVRAQMHIGPRRLRGRPHLLVRTCATERSSARTCSCSYACLWRLGRRVSGARAMGEDLHPARARG</sequence>
<protein>
    <submittedName>
        <fullName evidence="3">Glycolipid 2-alpha-mannosyltransferase-domain-containing protein</fullName>
    </submittedName>
</protein>
<reference evidence="3" key="1">
    <citation type="submission" date="2023-03" db="EMBL/GenBank/DDBJ databases">
        <title>Massive genome expansion in bonnet fungi (Mycena s.s.) driven by repeated elements and novel gene families across ecological guilds.</title>
        <authorList>
            <consortium name="Lawrence Berkeley National Laboratory"/>
            <person name="Harder C.B."/>
            <person name="Miyauchi S."/>
            <person name="Viragh M."/>
            <person name="Kuo A."/>
            <person name="Thoen E."/>
            <person name="Andreopoulos B."/>
            <person name="Lu D."/>
            <person name="Skrede I."/>
            <person name="Drula E."/>
            <person name="Henrissat B."/>
            <person name="Morin E."/>
            <person name="Kohler A."/>
            <person name="Barry K."/>
            <person name="LaButti K."/>
            <person name="Morin E."/>
            <person name="Salamov A."/>
            <person name="Lipzen A."/>
            <person name="Mereny Z."/>
            <person name="Hegedus B."/>
            <person name="Baldrian P."/>
            <person name="Stursova M."/>
            <person name="Weitz H."/>
            <person name="Taylor A."/>
            <person name="Grigoriev I.V."/>
            <person name="Nagy L.G."/>
            <person name="Martin F."/>
            <person name="Kauserud H."/>
        </authorList>
    </citation>
    <scope>NUCLEOTIDE SEQUENCE</scope>
    <source>
        <strain evidence="3">CBHHK182m</strain>
    </source>
</reference>